<evidence type="ECO:0000259" key="6">
    <source>
        <dbReference type="SMART" id="SM00093"/>
    </source>
</evidence>
<sequence>MTTNQTFTNIDNTEIMVPMMMRTNAFLNHHHSEKHKAAIVELPYRGDVSMFVVLPDDKQGLTKMMEDWNQNGLDECISQMKNSKVSLTMPRFEFEATIRLIDILVKMGMDIENSLSSLDPGLKITEAIHKSKIRVHEVGTEAAAVTTIAVTRVNLVDDTEPIIFNVDHPFAFVIRDKKSGINLFNGVLNKII</sequence>
<keyword evidence="2" id="KW-0646">Protease inhibitor</keyword>
<dbReference type="GO" id="GO:0005615">
    <property type="term" value="C:extracellular space"/>
    <property type="evidence" value="ECO:0007669"/>
    <property type="project" value="InterPro"/>
</dbReference>
<evidence type="ECO:0000256" key="3">
    <source>
        <dbReference type="ARBA" id="ARBA00022900"/>
    </source>
</evidence>
<gene>
    <name evidence="7" type="ORF">B4U80_05647</name>
</gene>
<evidence type="ECO:0000256" key="2">
    <source>
        <dbReference type="ARBA" id="ARBA00022690"/>
    </source>
</evidence>
<protein>
    <submittedName>
        <fullName evidence="7">Leukocyte elastase inhibitor-like protein</fullName>
    </submittedName>
</protein>
<name>A0A443S4G1_9ACAR</name>
<dbReference type="Pfam" id="PF00079">
    <property type="entry name" value="Serpin"/>
    <property type="match status" value="1"/>
</dbReference>
<evidence type="ECO:0000256" key="5">
    <source>
        <dbReference type="RuleBase" id="RU000411"/>
    </source>
</evidence>
<dbReference type="EMBL" id="NCKV01008976">
    <property type="protein sequence ID" value="RWS22375.1"/>
    <property type="molecule type" value="Genomic_DNA"/>
</dbReference>
<dbReference type="InterPro" id="IPR042178">
    <property type="entry name" value="Serpin_sf_1"/>
</dbReference>
<keyword evidence="8" id="KW-1185">Reference proteome</keyword>
<dbReference type="InterPro" id="IPR036186">
    <property type="entry name" value="Serpin_sf"/>
</dbReference>
<proteinExistence type="inferred from homology"/>
<dbReference type="SMART" id="SM00093">
    <property type="entry name" value="SERPIN"/>
    <property type="match status" value="1"/>
</dbReference>
<comment type="caution">
    <text evidence="7">The sequence shown here is derived from an EMBL/GenBank/DDBJ whole genome shotgun (WGS) entry which is preliminary data.</text>
</comment>
<dbReference type="InterPro" id="IPR023796">
    <property type="entry name" value="Serpin_dom"/>
</dbReference>
<dbReference type="GO" id="GO:0004867">
    <property type="term" value="F:serine-type endopeptidase inhibitor activity"/>
    <property type="evidence" value="ECO:0007669"/>
    <property type="project" value="UniProtKB-KW"/>
</dbReference>
<keyword evidence="4" id="KW-0325">Glycoprotein</keyword>
<evidence type="ECO:0000313" key="7">
    <source>
        <dbReference type="EMBL" id="RWS22375.1"/>
    </source>
</evidence>
<dbReference type="VEuPathDB" id="VectorBase:LDEU009665"/>
<organism evidence="7 8">
    <name type="scientific">Leptotrombidium deliense</name>
    <dbReference type="NCBI Taxonomy" id="299467"/>
    <lineage>
        <taxon>Eukaryota</taxon>
        <taxon>Metazoa</taxon>
        <taxon>Ecdysozoa</taxon>
        <taxon>Arthropoda</taxon>
        <taxon>Chelicerata</taxon>
        <taxon>Arachnida</taxon>
        <taxon>Acari</taxon>
        <taxon>Acariformes</taxon>
        <taxon>Trombidiformes</taxon>
        <taxon>Prostigmata</taxon>
        <taxon>Anystina</taxon>
        <taxon>Parasitengona</taxon>
        <taxon>Trombiculoidea</taxon>
        <taxon>Trombiculidae</taxon>
        <taxon>Leptotrombidium</taxon>
    </lineage>
</organism>
<dbReference type="STRING" id="299467.A0A443S4G1"/>
<dbReference type="AlphaFoldDB" id="A0A443S4G1"/>
<evidence type="ECO:0000256" key="1">
    <source>
        <dbReference type="ARBA" id="ARBA00009500"/>
    </source>
</evidence>
<dbReference type="OrthoDB" id="47207at2759"/>
<dbReference type="Gene3D" id="2.30.39.10">
    <property type="entry name" value="Alpha-1-antitrypsin, domain 1"/>
    <property type="match status" value="1"/>
</dbReference>
<dbReference type="CDD" id="cd00172">
    <property type="entry name" value="serpin"/>
    <property type="match status" value="1"/>
</dbReference>
<dbReference type="Gene3D" id="3.30.497.10">
    <property type="entry name" value="Antithrombin, subunit I, domain 2"/>
    <property type="match status" value="1"/>
</dbReference>
<evidence type="ECO:0000256" key="4">
    <source>
        <dbReference type="ARBA" id="ARBA00023180"/>
    </source>
</evidence>
<accession>A0A443S4G1</accession>
<feature type="domain" description="Serpin" evidence="6">
    <location>
        <begin position="1"/>
        <end position="190"/>
    </location>
</feature>
<evidence type="ECO:0000313" key="8">
    <source>
        <dbReference type="Proteomes" id="UP000288716"/>
    </source>
</evidence>
<dbReference type="PANTHER" id="PTHR11461">
    <property type="entry name" value="SERINE PROTEASE INHIBITOR, SERPIN"/>
    <property type="match status" value="1"/>
</dbReference>
<reference evidence="7 8" key="1">
    <citation type="journal article" date="2018" name="Gigascience">
        <title>Genomes of trombidid mites reveal novel predicted allergens and laterally-transferred genes associated with secondary metabolism.</title>
        <authorList>
            <person name="Dong X."/>
            <person name="Chaisiri K."/>
            <person name="Xia D."/>
            <person name="Armstrong S.D."/>
            <person name="Fang Y."/>
            <person name="Donnelly M.J."/>
            <person name="Kadowaki T."/>
            <person name="McGarry J.W."/>
            <person name="Darby A.C."/>
            <person name="Makepeace B.L."/>
        </authorList>
    </citation>
    <scope>NUCLEOTIDE SEQUENCE [LARGE SCALE GENOMIC DNA]</scope>
    <source>
        <strain evidence="7">UoL-UT</strain>
    </source>
</reference>
<dbReference type="InterPro" id="IPR000215">
    <property type="entry name" value="Serpin_fam"/>
</dbReference>
<keyword evidence="3" id="KW-0722">Serine protease inhibitor</keyword>
<dbReference type="InterPro" id="IPR042185">
    <property type="entry name" value="Serpin_sf_2"/>
</dbReference>
<dbReference type="Proteomes" id="UP000288716">
    <property type="component" value="Unassembled WGS sequence"/>
</dbReference>
<comment type="similarity">
    <text evidence="1 5">Belongs to the serpin family.</text>
</comment>
<dbReference type="SUPFAM" id="SSF56574">
    <property type="entry name" value="Serpins"/>
    <property type="match status" value="1"/>
</dbReference>
<dbReference type="PANTHER" id="PTHR11461:SF211">
    <property type="entry name" value="GH10112P-RELATED"/>
    <property type="match status" value="1"/>
</dbReference>